<dbReference type="InterPro" id="IPR017441">
    <property type="entry name" value="Protein_kinase_ATP_BS"/>
</dbReference>
<keyword evidence="4 10" id="KW-0547">Nucleotide-binding</keyword>
<feature type="compositionally biased region" description="Polar residues" evidence="11">
    <location>
        <begin position="751"/>
        <end position="768"/>
    </location>
</feature>
<feature type="compositionally biased region" description="Low complexity" evidence="11">
    <location>
        <begin position="480"/>
        <end position="498"/>
    </location>
</feature>
<evidence type="ECO:0000256" key="1">
    <source>
        <dbReference type="ARBA" id="ARBA00022527"/>
    </source>
</evidence>
<protein>
    <submittedName>
        <fullName evidence="15">Protein kinase C kinase 2</fullName>
    </submittedName>
</protein>
<feature type="domain" description="REM-1" evidence="14">
    <location>
        <begin position="109"/>
        <end position="189"/>
    </location>
</feature>
<dbReference type="PANTHER" id="PTHR24351">
    <property type="entry name" value="RIBOSOMAL PROTEIN S6 KINASE"/>
    <property type="match status" value="1"/>
</dbReference>
<dbReference type="Pfam" id="PF00069">
    <property type="entry name" value="Pkinase"/>
    <property type="match status" value="1"/>
</dbReference>
<dbReference type="SUPFAM" id="SSF56112">
    <property type="entry name" value="Protein kinase-like (PK-like)"/>
    <property type="match status" value="1"/>
</dbReference>
<dbReference type="Pfam" id="PF00433">
    <property type="entry name" value="Pkinase_C"/>
    <property type="match status" value="1"/>
</dbReference>
<feature type="compositionally biased region" description="Polar residues" evidence="11">
    <location>
        <begin position="638"/>
        <end position="657"/>
    </location>
</feature>
<feature type="compositionally biased region" description="Basic and acidic residues" evidence="11">
    <location>
        <begin position="770"/>
        <end position="782"/>
    </location>
</feature>
<dbReference type="OrthoDB" id="63267at2759"/>
<keyword evidence="2" id="KW-0597">Phosphoprotein</keyword>
<comment type="catalytic activity">
    <reaction evidence="7">
        <text>L-threonyl-[protein] + ATP = O-phospho-L-threonyl-[protein] + ADP + H(+)</text>
        <dbReference type="Rhea" id="RHEA:46608"/>
        <dbReference type="Rhea" id="RHEA-COMP:11060"/>
        <dbReference type="Rhea" id="RHEA-COMP:11605"/>
        <dbReference type="ChEBI" id="CHEBI:15378"/>
        <dbReference type="ChEBI" id="CHEBI:30013"/>
        <dbReference type="ChEBI" id="CHEBI:30616"/>
        <dbReference type="ChEBI" id="CHEBI:61977"/>
        <dbReference type="ChEBI" id="CHEBI:456216"/>
        <dbReference type="EC" id="2.7.11.13"/>
    </reaction>
</comment>
<dbReference type="Gene3D" id="3.30.200.20">
    <property type="entry name" value="Phosphorylase Kinase, domain 1"/>
    <property type="match status" value="1"/>
</dbReference>
<dbReference type="InterPro" id="IPR000961">
    <property type="entry name" value="AGC-kinase_C"/>
</dbReference>
<dbReference type="Gene3D" id="1.10.510.10">
    <property type="entry name" value="Transferase(Phosphotransferase) domain 1"/>
    <property type="match status" value="1"/>
</dbReference>
<dbReference type="Gene3D" id="1.10.287.160">
    <property type="entry name" value="HR1 repeat"/>
    <property type="match status" value="1"/>
</dbReference>
<evidence type="ECO:0000256" key="2">
    <source>
        <dbReference type="ARBA" id="ARBA00022553"/>
    </source>
</evidence>
<evidence type="ECO:0000259" key="13">
    <source>
        <dbReference type="PROSITE" id="PS51285"/>
    </source>
</evidence>
<dbReference type="InterPro" id="IPR017892">
    <property type="entry name" value="Pkinase_C"/>
</dbReference>
<feature type="compositionally biased region" description="Basic and acidic residues" evidence="11">
    <location>
        <begin position="910"/>
        <end position="923"/>
    </location>
</feature>
<evidence type="ECO:0000256" key="5">
    <source>
        <dbReference type="ARBA" id="ARBA00022777"/>
    </source>
</evidence>
<dbReference type="PROSITE" id="PS51860">
    <property type="entry name" value="REM_1"/>
    <property type="match status" value="1"/>
</dbReference>
<name>A0A504YDP2_FASGI</name>
<feature type="region of interest" description="Disordered" evidence="11">
    <location>
        <begin position="742"/>
        <end position="792"/>
    </location>
</feature>
<reference evidence="15 16" key="1">
    <citation type="submission" date="2019-04" db="EMBL/GenBank/DDBJ databases">
        <title>Annotation for the trematode Fasciola gigantica.</title>
        <authorList>
            <person name="Choi Y.-J."/>
        </authorList>
    </citation>
    <scope>NUCLEOTIDE SEQUENCE [LARGE SCALE GENOMIC DNA]</scope>
    <source>
        <strain evidence="15">Uganda_cow_1</strain>
    </source>
</reference>
<feature type="region of interest" description="Disordered" evidence="11">
    <location>
        <begin position="477"/>
        <end position="503"/>
    </location>
</feature>
<sequence>MEHDAYARELAVLYGVDPNLSYSNLLEEFKKILDKKRANLQKLYKMKAGVQKIQDSSTIDRRSSRTTTTDVIKELNVDVQDLTQDIGDLETSLLYLKHSAINADKAASTLTGSLGNENAIDSKLAELQKALELEIQVKSGAQRLIDTYKSGPRQNVTILEEAKRQYDIANNKIGFIRNQLIRVKQQSENAQQPFGRLSPDNNWPPFLWVYSTGDSVNNRLGNHLSQISLSDFRLSNGAPHGSSVYLSSRDPMLLWKAKVIELAYRCRVERALLDGSRKAVRALLDSQSHVDKSMKNRALQNARESLHKLHLFQLGLRNLIDSPPSASDECNAIRSDSEIPVLLASPWNVTNVTRTIPGSLQNPTSPTAVTGSLEVRCVGCQDLLDSFPSELVHNELTGCASGVSGCQSRELTSQYSDGHWADVRCCLLLDNKLVWESNWRPPGHQCWDCRTTFSVDRAKELQVQVFWKRMFPPTGSPGQSSAAHLGVSSSSSSLGKNSSTDETNSGLEWVLGGVTYLRLEDFLGCHACPLELEMTPKGMVFLVLKFTDPLLTKPRARLRRQKRLFSKQKGRDIPRSSELNINVRLWTRMLGSGQLLGLNRTPATGSATFNQTNVDNLSTSGVPTAVSVMGREGRYHPLNTSMTEPRTTNASTQVTSNRSSFTLAQLASRLSHISNHEPNQSSHRRTFTINNNSTLPRRQVSQSPYYITVRSPEVPSVTVTNVRQRSEPFHFIFVPYNRSSSMLSQSSNVSDQGPQRTISFRLPRQTSLEPPRDNRRLSDSKARTPPTSFPIFPASSAEDRVVIIDRSPAGPIGIPVPKKTAQSIPQPSPSLSSEHNRTSNFPKDLDDLPTDNAPVDHSLMPPGFPDYDMVPSLSDQDIGKSQLYTNSMRFSDYAIPEPATSTTPIDQLCDGDHQKRPELHDQQPNHSANKPLEPDYINLRDGLDLTESPCAIAAQKHADLDASNTPVAPPRRTSRLAPTIPGIPTRSALTMLDFRCIAVLGRGHFGKVLLTQYKRDEQYYAIKALKKAEIIYRNEVDTLLAEKRIFQTITEAQHPFLINLIGCFQTKEHVLFVMEYARGGDLMLHIQQDVFTEPRAVFYAGCVVLGIEFLHSRKIVYRDLKLDNLLLDSDGFLKMADFGLCKEGMGPTDRTSTFCGTPEFLAPEILTDRSYTRAVDWWGLGVLIFEMLVGECPFPGESEEEIFENITTQEVRYPRYLSMEATVIMRRLMRRNVNQRLGSSAQDAEEVKRQPFFRNLDFAALLDRRLPPPFVPTVTGAEDVSNFDEEFTREQAVLTPAKDRAALSDADQVFFADFDYLPTFV</sequence>
<comment type="caution">
    <text evidence="15">The sequence shown here is derived from an EMBL/GenBank/DDBJ whole genome shotgun (WGS) entry which is preliminary data.</text>
</comment>
<dbReference type="FunFam" id="3.30.200.20:FF:000058">
    <property type="entry name" value="Putative serine/threonine-protein kinase N2"/>
    <property type="match status" value="1"/>
</dbReference>
<feature type="region of interest" description="Disordered" evidence="11">
    <location>
        <begin position="812"/>
        <end position="843"/>
    </location>
</feature>
<evidence type="ECO:0000256" key="7">
    <source>
        <dbReference type="ARBA" id="ARBA00047272"/>
    </source>
</evidence>
<dbReference type="EMBL" id="SUNJ01012057">
    <property type="protein sequence ID" value="TPP58395.1"/>
    <property type="molecule type" value="Genomic_DNA"/>
</dbReference>
<evidence type="ECO:0000313" key="15">
    <source>
        <dbReference type="EMBL" id="TPP58395.1"/>
    </source>
</evidence>
<dbReference type="PROSITE" id="PS50011">
    <property type="entry name" value="PROTEIN_KINASE_DOM"/>
    <property type="match status" value="1"/>
</dbReference>
<evidence type="ECO:0000256" key="10">
    <source>
        <dbReference type="PROSITE-ProRule" id="PRU10141"/>
    </source>
</evidence>
<gene>
    <name evidence="15" type="ORF">FGIG_01782</name>
</gene>
<dbReference type="InterPro" id="IPR008271">
    <property type="entry name" value="Ser/Thr_kinase_AS"/>
</dbReference>
<dbReference type="InterPro" id="IPR011072">
    <property type="entry name" value="HR1_rho-bd"/>
</dbReference>
<dbReference type="PROSITE" id="PS51285">
    <property type="entry name" value="AGC_KINASE_CTER"/>
    <property type="match status" value="1"/>
</dbReference>
<keyword evidence="16" id="KW-1185">Reference proteome</keyword>
<dbReference type="PROSITE" id="PS00107">
    <property type="entry name" value="PROTEIN_KINASE_ATP"/>
    <property type="match status" value="1"/>
</dbReference>
<dbReference type="GO" id="GO:0005524">
    <property type="term" value="F:ATP binding"/>
    <property type="evidence" value="ECO:0007669"/>
    <property type="project" value="UniProtKB-UniRule"/>
</dbReference>
<evidence type="ECO:0000256" key="3">
    <source>
        <dbReference type="ARBA" id="ARBA00022679"/>
    </source>
</evidence>
<feature type="domain" description="AGC-kinase C-terminal" evidence="13">
    <location>
        <begin position="1254"/>
        <end position="1321"/>
    </location>
</feature>
<dbReference type="SUPFAM" id="SSF46585">
    <property type="entry name" value="HR1 repeat"/>
    <property type="match status" value="2"/>
</dbReference>
<evidence type="ECO:0000256" key="4">
    <source>
        <dbReference type="ARBA" id="ARBA00022741"/>
    </source>
</evidence>
<evidence type="ECO:0000256" key="9">
    <source>
        <dbReference type="PROSITE-ProRule" id="PRU01207"/>
    </source>
</evidence>
<dbReference type="PROSITE" id="PS00108">
    <property type="entry name" value="PROTEIN_KINASE_ST"/>
    <property type="match status" value="1"/>
</dbReference>
<feature type="compositionally biased region" description="Low complexity" evidence="11">
    <location>
        <begin position="822"/>
        <end position="833"/>
    </location>
</feature>
<dbReference type="GO" id="GO:0004697">
    <property type="term" value="F:diacylglycerol-dependent serine/threonine kinase activity"/>
    <property type="evidence" value="ECO:0007669"/>
    <property type="project" value="UniProtKB-EC"/>
</dbReference>
<evidence type="ECO:0000313" key="16">
    <source>
        <dbReference type="Proteomes" id="UP000316759"/>
    </source>
</evidence>
<feature type="binding site" evidence="10">
    <location>
        <position position="1023"/>
    </location>
    <ligand>
        <name>ATP</name>
        <dbReference type="ChEBI" id="CHEBI:30616"/>
    </ligand>
</feature>
<dbReference type="InterPro" id="IPR011009">
    <property type="entry name" value="Kinase-like_dom_sf"/>
</dbReference>
<evidence type="ECO:0000256" key="11">
    <source>
        <dbReference type="SAM" id="MobiDB-lite"/>
    </source>
</evidence>
<evidence type="ECO:0000256" key="6">
    <source>
        <dbReference type="ARBA" id="ARBA00022840"/>
    </source>
</evidence>
<dbReference type="CDD" id="cd05589">
    <property type="entry name" value="STKc_PKN"/>
    <property type="match status" value="1"/>
</dbReference>
<dbReference type="SMART" id="SM00133">
    <property type="entry name" value="S_TK_X"/>
    <property type="match status" value="1"/>
</dbReference>
<dbReference type="STRING" id="46835.A0A504YDP2"/>
<evidence type="ECO:0000256" key="8">
    <source>
        <dbReference type="ARBA" id="ARBA00047470"/>
    </source>
</evidence>
<evidence type="ECO:0000259" key="12">
    <source>
        <dbReference type="PROSITE" id="PS50011"/>
    </source>
</evidence>
<feature type="domain" description="Protein kinase" evidence="12">
    <location>
        <begin position="994"/>
        <end position="1253"/>
    </location>
</feature>
<keyword evidence="6 10" id="KW-0067">ATP-binding</keyword>
<dbReference type="Proteomes" id="UP000316759">
    <property type="component" value="Unassembled WGS sequence"/>
</dbReference>
<dbReference type="GO" id="GO:0007165">
    <property type="term" value="P:signal transduction"/>
    <property type="evidence" value="ECO:0007669"/>
    <property type="project" value="InterPro"/>
</dbReference>
<keyword evidence="5 15" id="KW-0418">Kinase</keyword>
<feature type="region of interest" description="Disordered" evidence="11">
    <location>
        <begin position="635"/>
        <end position="657"/>
    </location>
</feature>
<dbReference type="InterPro" id="IPR036274">
    <property type="entry name" value="HR1_rpt_sf"/>
</dbReference>
<evidence type="ECO:0000259" key="14">
    <source>
        <dbReference type="PROSITE" id="PS51860"/>
    </source>
</evidence>
<dbReference type="SMART" id="SM00220">
    <property type="entry name" value="S_TKc"/>
    <property type="match status" value="1"/>
</dbReference>
<feature type="region of interest" description="Disordered" evidence="11">
    <location>
        <begin position="898"/>
        <end position="933"/>
    </location>
</feature>
<comment type="catalytic activity">
    <reaction evidence="8">
        <text>L-seryl-[protein] + ATP = O-phospho-L-seryl-[protein] + ADP + H(+)</text>
        <dbReference type="Rhea" id="RHEA:17989"/>
        <dbReference type="Rhea" id="RHEA-COMP:9863"/>
        <dbReference type="Rhea" id="RHEA-COMP:11604"/>
        <dbReference type="ChEBI" id="CHEBI:15378"/>
        <dbReference type="ChEBI" id="CHEBI:29999"/>
        <dbReference type="ChEBI" id="CHEBI:30616"/>
        <dbReference type="ChEBI" id="CHEBI:83421"/>
        <dbReference type="ChEBI" id="CHEBI:456216"/>
        <dbReference type="EC" id="2.7.11.13"/>
    </reaction>
</comment>
<dbReference type="InterPro" id="IPR000719">
    <property type="entry name" value="Prot_kinase_dom"/>
</dbReference>
<dbReference type="SMART" id="SM00742">
    <property type="entry name" value="Hr1"/>
    <property type="match status" value="2"/>
</dbReference>
<accession>A0A504YDP2</accession>
<proteinExistence type="predicted"/>
<keyword evidence="1" id="KW-0723">Serine/threonine-protein kinase</keyword>
<keyword evidence="3" id="KW-0808">Transferase</keyword>
<dbReference type="FunFam" id="1.10.510.10:FF:000038">
    <property type="entry name" value="serine/threonine-protein kinase N2 isoform X1"/>
    <property type="match status" value="1"/>
</dbReference>
<organism evidence="15 16">
    <name type="scientific">Fasciola gigantica</name>
    <name type="common">Giant liver fluke</name>
    <dbReference type="NCBI Taxonomy" id="46835"/>
    <lineage>
        <taxon>Eukaryota</taxon>
        <taxon>Metazoa</taxon>
        <taxon>Spiralia</taxon>
        <taxon>Lophotrochozoa</taxon>
        <taxon>Platyhelminthes</taxon>
        <taxon>Trematoda</taxon>
        <taxon>Digenea</taxon>
        <taxon>Plagiorchiida</taxon>
        <taxon>Echinostomata</taxon>
        <taxon>Echinostomatoidea</taxon>
        <taxon>Fasciolidae</taxon>
        <taxon>Fasciola</taxon>
    </lineage>
</organism>
<keyword evidence="9" id="KW-0175">Coiled coil</keyword>